<dbReference type="Gene3D" id="3.40.50.300">
    <property type="entry name" value="P-loop containing nucleotide triphosphate hydrolases"/>
    <property type="match status" value="1"/>
</dbReference>
<dbReference type="EMBL" id="VXMH01000037">
    <property type="protein sequence ID" value="MYC95012.1"/>
    <property type="molecule type" value="Genomic_DNA"/>
</dbReference>
<organism evidence="1">
    <name type="scientific">Caldilineaceae bacterium SB0661_bin_32</name>
    <dbReference type="NCBI Taxonomy" id="2605255"/>
    <lineage>
        <taxon>Bacteria</taxon>
        <taxon>Bacillati</taxon>
        <taxon>Chloroflexota</taxon>
        <taxon>Caldilineae</taxon>
        <taxon>Caldilineales</taxon>
        <taxon>Caldilineaceae</taxon>
    </lineage>
</organism>
<comment type="caution">
    <text evidence="1">The sequence shown here is derived from an EMBL/GenBank/DDBJ whole genome shotgun (WGS) entry which is preliminary data.</text>
</comment>
<reference evidence="1" key="1">
    <citation type="submission" date="2019-09" db="EMBL/GenBank/DDBJ databases">
        <title>Characterisation of the sponge microbiome using genome-centric metagenomics.</title>
        <authorList>
            <person name="Engelberts J.P."/>
            <person name="Robbins S.J."/>
            <person name="De Goeij J.M."/>
            <person name="Aranda M."/>
            <person name="Bell S.C."/>
            <person name="Webster N.S."/>
        </authorList>
    </citation>
    <scope>NUCLEOTIDE SEQUENCE</scope>
    <source>
        <strain evidence="1">SB0661_bin_32</strain>
    </source>
</reference>
<evidence type="ECO:0008006" key="2">
    <source>
        <dbReference type="Google" id="ProtNLM"/>
    </source>
</evidence>
<proteinExistence type="predicted"/>
<accession>A0A6B1D6E5</accession>
<protein>
    <recommendedName>
        <fullName evidence="2">Nucleoside kinase</fullName>
    </recommendedName>
</protein>
<evidence type="ECO:0000313" key="1">
    <source>
        <dbReference type="EMBL" id="MYC95012.1"/>
    </source>
</evidence>
<sequence>MFNVCPNCGLYRVDKTVSGPNICVEAPSPGSPADLHGRPPTALAACPHCGHLHPFLRLPLLLVGGASATGKSAILQALTGRFTAAVLLESDLLWLKEFEDPPDGNRSFFETWLRMAKNINQSGRPAALFGAGLAVPENIEQCVERRYFSQTHYLALVCEEETLRRRLLTRPAWRKSNEPEQLKAQMDFNRWLQTEGPNQTPQVAILDTTGANVADSAYAVREWMERALAAGPPHAE</sequence>
<dbReference type="AlphaFoldDB" id="A0A6B1D6E5"/>
<dbReference type="InterPro" id="IPR027417">
    <property type="entry name" value="P-loop_NTPase"/>
</dbReference>
<gene>
    <name evidence="1" type="ORF">F4X14_08565</name>
</gene>
<name>A0A6B1D6E5_9CHLR</name>
<dbReference type="SUPFAM" id="SSF52540">
    <property type="entry name" value="P-loop containing nucleoside triphosphate hydrolases"/>
    <property type="match status" value="1"/>
</dbReference>